<feature type="domain" description="Fungal-type protein kinase" evidence="2">
    <location>
        <begin position="178"/>
        <end position="507"/>
    </location>
</feature>
<evidence type="ECO:0000259" key="2">
    <source>
        <dbReference type="Pfam" id="PF17667"/>
    </source>
</evidence>
<dbReference type="Proteomes" id="UP001221757">
    <property type="component" value="Unassembled WGS sequence"/>
</dbReference>
<keyword evidence="4" id="KW-1185">Reference proteome</keyword>
<dbReference type="InterPro" id="IPR011009">
    <property type="entry name" value="Kinase-like_dom_sf"/>
</dbReference>
<organism evidence="3 4">
    <name type="scientific">Mycena rosella</name>
    <name type="common">Pink bonnet</name>
    <name type="synonym">Agaricus rosellus</name>
    <dbReference type="NCBI Taxonomy" id="1033263"/>
    <lineage>
        <taxon>Eukaryota</taxon>
        <taxon>Fungi</taxon>
        <taxon>Dikarya</taxon>
        <taxon>Basidiomycota</taxon>
        <taxon>Agaricomycotina</taxon>
        <taxon>Agaricomycetes</taxon>
        <taxon>Agaricomycetidae</taxon>
        <taxon>Agaricales</taxon>
        <taxon>Marasmiineae</taxon>
        <taxon>Mycenaceae</taxon>
        <taxon>Mycena</taxon>
    </lineage>
</organism>
<evidence type="ECO:0000256" key="1">
    <source>
        <dbReference type="SAM" id="MobiDB-lite"/>
    </source>
</evidence>
<dbReference type="SUPFAM" id="SSF56112">
    <property type="entry name" value="Protein kinase-like (PK-like)"/>
    <property type="match status" value="1"/>
</dbReference>
<dbReference type="PANTHER" id="PTHR38248">
    <property type="entry name" value="FUNK1 6"/>
    <property type="match status" value="1"/>
</dbReference>
<dbReference type="AlphaFoldDB" id="A0AAD7DKD3"/>
<dbReference type="EMBL" id="JARKIE010000046">
    <property type="protein sequence ID" value="KAJ7693306.1"/>
    <property type="molecule type" value="Genomic_DNA"/>
</dbReference>
<name>A0AAD7DKD3_MYCRO</name>
<reference evidence="3" key="1">
    <citation type="submission" date="2023-03" db="EMBL/GenBank/DDBJ databases">
        <title>Massive genome expansion in bonnet fungi (Mycena s.s.) driven by repeated elements and novel gene families across ecological guilds.</title>
        <authorList>
            <consortium name="Lawrence Berkeley National Laboratory"/>
            <person name="Harder C.B."/>
            <person name="Miyauchi S."/>
            <person name="Viragh M."/>
            <person name="Kuo A."/>
            <person name="Thoen E."/>
            <person name="Andreopoulos B."/>
            <person name="Lu D."/>
            <person name="Skrede I."/>
            <person name="Drula E."/>
            <person name="Henrissat B."/>
            <person name="Morin E."/>
            <person name="Kohler A."/>
            <person name="Barry K."/>
            <person name="LaButti K."/>
            <person name="Morin E."/>
            <person name="Salamov A."/>
            <person name="Lipzen A."/>
            <person name="Mereny Z."/>
            <person name="Hegedus B."/>
            <person name="Baldrian P."/>
            <person name="Stursova M."/>
            <person name="Weitz H."/>
            <person name="Taylor A."/>
            <person name="Grigoriev I.V."/>
            <person name="Nagy L.G."/>
            <person name="Martin F."/>
            <person name="Kauserud H."/>
        </authorList>
    </citation>
    <scope>NUCLEOTIDE SEQUENCE</scope>
    <source>
        <strain evidence="3">CBHHK067</strain>
    </source>
</reference>
<gene>
    <name evidence="3" type="ORF">B0H17DRAFT_1178970</name>
</gene>
<dbReference type="InterPro" id="IPR040976">
    <property type="entry name" value="Pkinase_fungal"/>
</dbReference>
<proteinExistence type="predicted"/>
<evidence type="ECO:0000313" key="4">
    <source>
        <dbReference type="Proteomes" id="UP001221757"/>
    </source>
</evidence>
<dbReference type="Pfam" id="PF17667">
    <property type="entry name" value="Pkinase_fungal"/>
    <property type="match status" value="1"/>
</dbReference>
<protein>
    <recommendedName>
        <fullName evidence="2">Fungal-type protein kinase domain-containing protein</fullName>
    </recommendedName>
</protein>
<dbReference type="Gene3D" id="1.10.510.10">
    <property type="entry name" value="Transferase(Phosphotransferase) domain 1"/>
    <property type="match status" value="1"/>
</dbReference>
<accession>A0AAD7DKD3</accession>
<sequence>MERLSPLPAPAAPHTPDTPVHQRAQQHSSNDSVYQQPAYLYAAHELQDKYVFATPESFLAKHLPDLAAGPTPHIDQDALKIIASKTNEKEMYTPLVHHRGITIKTGWNLMNTSEHADPDSKFILETAVKPEISLYGPNPPFNKNVCRSCDAECFMELKTDLYDDPFEDTDEGVIEKASAKARDTRGQIITYLNAMQASQFRTHSFGAVIVKNKCHFLRLTRSGIEVSSSFNYTSSSLLAMFFWRLSNATAESRGLDTSFERLSPFSALDARKLLDAVDKPLWKVSIGDRSFYVSDPFTRAHYLPIGRSTRCFVAIECETGRKCVLKDTWRVDGYHPEANVYARLQAHNVRNIPKVVAAGDVPNHVCGDYDDYPLTWRAAKPEAIRHHHHYRIVLDVVGKPLVEFASSHELVQCVLNALEAHYDAWTKAHVKHRDISVSNIIIVVNDDGTTTGLLIDWELARFEDDGAYERTGTRQFMSVRLCAASSPPPARTLADELESFLWVLLWIAAAYSPSTMSAMDRTTTLNDFDDPLSKLLIIMSAPYTIRHFFISSPHLEDLLLDLLVPFKSQYLSSLPPSRLKPEEGPIANVAVTLASHDWMMECIQTKLENKEWKVFLDPGAAQAVAVPEFPRLKRKSWLSEYTDSAVISVV</sequence>
<dbReference type="PANTHER" id="PTHR38248:SF2">
    <property type="entry name" value="FUNK1 11"/>
    <property type="match status" value="1"/>
</dbReference>
<feature type="compositionally biased region" description="Polar residues" evidence="1">
    <location>
        <begin position="23"/>
        <end position="32"/>
    </location>
</feature>
<comment type="caution">
    <text evidence="3">The sequence shown here is derived from an EMBL/GenBank/DDBJ whole genome shotgun (WGS) entry which is preliminary data.</text>
</comment>
<evidence type="ECO:0000313" key="3">
    <source>
        <dbReference type="EMBL" id="KAJ7693306.1"/>
    </source>
</evidence>
<feature type="region of interest" description="Disordered" evidence="1">
    <location>
        <begin position="1"/>
        <end position="32"/>
    </location>
</feature>